<evidence type="ECO:0000256" key="5">
    <source>
        <dbReference type="ARBA" id="ARBA00022824"/>
    </source>
</evidence>
<dbReference type="InterPro" id="IPR041224">
    <property type="entry name" value="BPA_C"/>
</dbReference>
<dbReference type="PANTHER" id="PTHR13460">
    <property type="match status" value="1"/>
</dbReference>
<evidence type="ECO:0000313" key="14">
    <source>
        <dbReference type="Proteomes" id="UP001290861"/>
    </source>
</evidence>
<dbReference type="SUPFAM" id="SSF51445">
    <property type="entry name" value="(Trans)glycosidases"/>
    <property type="match status" value="1"/>
</dbReference>
<dbReference type="InterPro" id="IPR021720">
    <property type="entry name" value="Malectin_dom"/>
</dbReference>
<evidence type="ECO:0000259" key="11">
    <source>
        <dbReference type="Pfam" id="PF18040"/>
    </source>
</evidence>
<dbReference type="InterPro" id="IPR039155">
    <property type="entry name" value="MLEC"/>
</dbReference>
<keyword evidence="6" id="KW-1133">Transmembrane helix</keyword>
<evidence type="ECO:0000256" key="8">
    <source>
        <dbReference type="ARBA" id="ARBA00023180"/>
    </source>
</evidence>
<evidence type="ECO:0000256" key="4">
    <source>
        <dbReference type="ARBA" id="ARBA00022729"/>
    </source>
</evidence>
<dbReference type="InterPro" id="IPR040527">
    <property type="entry name" value="Beta-sand_Porphyrn"/>
</dbReference>
<accession>A0ABU5MTA9</accession>
<dbReference type="InterPro" id="IPR008979">
    <property type="entry name" value="Galactose-bd-like_sf"/>
</dbReference>
<keyword evidence="8" id="KW-0325">Glycoprotein</keyword>
<sequence length="1133" mass="124892">MRYRKRLLLFVFAAARVWGTSVLEIGFSDSEGFFDGTSVNTIQGMSAQLGWIAEDTAGIGYMVCTSSYNRAQNYAGYTLEKGESVIIETTLRLQGDRSAFSAKDLFRIGFAEKAQHSGADTPSIGAELSARADGGYSVGRDAAVVVIPPSASNDWIKISQVITRSTLSNTFTGIVHAYNVSRDTDLGTTASAWTQSTDDGSWGGTMRPGFRAWNLSFPVELQVDHWKVYTQAAAEPPLETEPVHLLIDPEVSVAIGGHLELDRRKFINLSDAGRKFETRTNNDAQETYYIEELGMNFGRELGGAYGTTGWSSAVREDSENPGQVDIAYLTNNLRADNGGSSAWMMDSFNPNLDVATHDRYGSVPDFMDAWYAEGDSANHLHAVNINAYAEYVAAVLEYGYTDWTRPKTYEIVNEPNWRVWRDQRFADLHTAVKNHVQSNGLDVAVGGPCMSVGYFYKNNYQNFGLDTFMANTGCDLDFYSFHIYDYMSFDTNKNDFVGRVSTGLPIEGVLDMVENYALNTHGKTVDMVLSEHGGYISTDQEGALDLIADTYFPSNSFAGTVFEWEMKRRSVSEHLAVSSAIANTLAFMNNPHVVRKAVPFILLESAGWNPRYYSTLLVKENFDKNSEVWHESTYVNFFKFFRNVEGRRVRVMLEDPDIQTQAYVSGTKLFILMNNLADRADALALNLPTTGIETITLRRFGRNTDFTPFFTETQVQTLEGLQIGAREALAIEINYSTGFAEKMRLNEVPYYGDLVRQEFAGSRTFNVAVPEYAQARSAMLRISVGRDSGLDNDLDVVFNGTPLDVPLEDCADRLDNGSEYGSLKLIPLPANLLQAENTIQVSFPGSGIGGIGSVVIRAALEEPDVQQVYAVNCAGPEYIASDGTVYRADAYYSGGSVGMDSTSDFSGTEEDTLYVHERYGEDFSYAVPVPDGDYTVTLHMAENWFDVTNGRIFSVDLEGENVISNLDLVAEAGRAVAYDQPFNTTVNDGSLDIDFYAAVNHAKINAIKAVRAVASGPVYSDWVLQQGLSLSNAVKSVDDDGDGFDTYAEFIADTDPLDSLSRFRIDEAGAEDSGFGISFPSSSNRTYTVRVAGELSGEWQILTNGVSGTGNMLDIIDPALSSNRFYRIDVEIE</sequence>
<keyword evidence="7" id="KW-0472">Membrane</keyword>
<comment type="similarity">
    <text evidence="2">Belongs to the malectin family.</text>
</comment>
<organism evidence="13 14">
    <name type="scientific">Pontiella agarivorans</name>
    <dbReference type="NCBI Taxonomy" id="3038953"/>
    <lineage>
        <taxon>Bacteria</taxon>
        <taxon>Pseudomonadati</taxon>
        <taxon>Kiritimatiellota</taxon>
        <taxon>Kiritimatiellia</taxon>
        <taxon>Kiritimatiellales</taxon>
        <taxon>Pontiellaceae</taxon>
        <taxon>Pontiella</taxon>
    </lineage>
</organism>
<evidence type="ECO:0000256" key="3">
    <source>
        <dbReference type="ARBA" id="ARBA00022692"/>
    </source>
</evidence>
<dbReference type="Gene3D" id="2.60.120.1200">
    <property type="match status" value="1"/>
</dbReference>
<dbReference type="Pfam" id="PF18040">
    <property type="entry name" value="BPA_C"/>
    <property type="match status" value="1"/>
</dbReference>
<protein>
    <submittedName>
        <fullName evidence="13">Malectin domain-containing carbohydrate-binding protein</fullName>
    </submittedName>
</protein>
<name>A0ABU5MTA9_9BACT</name>
<dbReference type="Proteomes" id="UP001290861">
    <property type="component" value="Unassembled WGS sequence"/>
</dbReference>
<gene>
    <name evidence="13" type="ORF">P9H32_02245</name>
</gene>
<reference evidence="13 14" key="1">
    <citation type="journal article" date="2024" name="Appl. Environ. Microbiol.">
        <title>Pontiella agarivorans sp. nov., a novel marine anaerobic bacterium capable of degrading macroalgal polysaccharides and fixing nitrogen.</title>
        <authorList>
            <person name="Liu N."/>
            <person name="Kivenson V."/>
            <person name="Peng X."/>
            <person name="Cui Z."/>
            <person name="Lankiewicz T.S."/>
            <person name="Gosselin K.M."/>
            <person name="English C.J."/>
            <person name="Blair E.M."/>
            <person name="O'Malley M.A."/>
            <person name="Valentine D.L."/>
        </authorList>
    </citation>
    <scope>NUCLEOTIDE SEQUENCE [LARGE SCALE GENOMIC DNA]</scope>
    <source>
        <strain evidence="13 14">NLcol2</strain>
    </source>
</reference>
<comment type="subcellular location">
    <subcellularLocation>
        <location evidence="1">Endoplasmic reticulum membrane</location>
        <topology evidence="1">Single-pass type I membrane protein</topology>
    </subcellularLocation>
</comment>
<dbReference type="SUPFAM" id="SSF49785">
    <property type="entry name" value="Galactose-binding domain-like"/>
    <property type="match status" value="1"/>
</dbReference>
<dbReference type="Gene3D" id="3.20.20.80">
    <property type="entry name" value="Glycosidases"/>
    <property type="match status" value="1"/>
</dbReference>
<evidence type="ECO:0000313" key="13">
    <source>
        <dbReference type="EMBL" id="MDZ8117432.1"/>
    </source>
</evidence>
<dbReference type="PANTHER" id="PTHR13460:SF0">
    <property type="entry name" value="MALECTIN"/>
    <property type="match status" value="1"/>
</dbReference>
<keyword evidence="4" id="KW-0732">Signal</keyword>
<evidence type="ECO:0000259" key="12">
    <source>
        <dbReference type="Pfam" id="PF18206"/>
    </source>
</evidence>
<evidence type="ECO:0000256" key="1">
    <source>
        <dbReference type="ARBA" id="ARBA00004115"/>
    </source>
</evidence>
<proteinExistence type="inferred from homology"/>
<feature type="domain" description="Beta-porphyranase A C-terminal" evidence="11">
    <location>
        <begin position="772"/>
        <end position="856"/>
    </location>
</feature>
<dbReference type="RefSeq" id="WP_322607233.1">
    <property type="nucleotide sequence ID" value="NZ_JARVCO010000002.1"/>
</dbReference>
<dbReference type="Pfam" id="PF11721">
    <property type="entry name" value="Malectin"/>
    <property type="match status" value="1"/>
</dbReference>
<dbReference type="EMBL" id="JARVCO010000002">
    <property type="protein sequence ID" value="MDZ8117432.1"/>
    <property type="molecule type" value="Genomic_DNA"/>
</dbReference>
<dbReference type="Gene3D" id="2.60.120.430">
    <property type="entry name" value="Galactose-binding lectin"/>
    <property type="match status" value="1"/>
</dbReference>
<evidence type="ECO:0000256" key="2">
    <source>
        <dbReference type="ARBA" id="ARBA00009141"/>
    </source>
</evidence>
<dbReference type="InterPro" id="IPR017853">
    <property type="entry name" value="GH"/>
</dbReference>
<feature type="domain" description="Malectin" evidence="10">
    <location>
        <begin position="868"/>
        <end position="1001"/>
    </location>
</feature>
<feature type="domain" description="Porphyranase beta-sandwich" evidence="12">
    <location>
        <begin position="657"/>
        <end position="756"/>
    </location>
</feature>
<evidence type="ECO:0000256" key="6">
    <source>
        <dbReference type="ARBA" id="ARBA00022989"/>
    </source>
</evidence>
<evidence type="ECO:0000256" key="9">
    <source>
        <dbReference type="ARBA" id="ARBA00023277"/>
    </source>
</evidence>
<keyword evidence="5" id="KW-0256">Endoplasmic reticulum</keyword>
<evidence type="ECO:0000259" key="10">
    <source>
        <dbReference type="Pfam" id="PF11721"/>
    </source>
</evidence>
<keyword evidence="3" id="KW-0812">Transmembrane</keyword>
<dbReference type="Pfam" id="PF18206">
    <property type="entry name" value="Porphyrn_cat_1"/>
    <property type="match status" value="1"/>
</dbReference>
<keyword evidence="9" id="KW-0119">Carbohydrate metabolism</keyword>
<keyword evidence="14" id="KW-1185">Reference proteome</keyword>
<comment type="caution">
    <text evidence="13">The sequence shown here is derived from an EMBL/GenBank/DDBJ whole genome shotgun (WGS) entry which is preliminary data.</text>
</comment>
<evidence type="ECO:0000256" key="7">
    <source>
        <dbReference type="ARBA" id="ARBA00023136"/>
    </source>
</evidence>